<protein>
    <submittedName>
        <fullName evidence="5">Metalloregulator ArsR/SmtB family transcription factor</fullName>
    </submittedName>
</protein>
<dbReference type="InterPro" id="IPR036390">
    <property type="entry name" value="WH_DNA-bd_sf"/>
</dbReference>
<keyword evidence="1" id="KW-0805">Transcription regulation</keyword>
<dbReference type="InterPro" id="IPR036388">
    <property type="entry name" value="WH-like_DNA-bd_sf"/>
</dbReference>
<dbReference type="PANTHER" id="PTHR33154:SF33">
    <property type="entry name" value="TRANSCRIPTIONAL REPRESSOR SDPR"/>
    <property type="match status" value="1"/>
</dbReference>
<dbReference type="NCBIfam" id="NF033788">
    <property type="entry name" value="HTH_metalloreg"/>
    <property type="match status" value="1"/>
</dbReference>
<dbReference type="SUPFAM" id="SSF46785">
    <property type="entry name" value="Winged helix' DNA-binding domain"/>
    <property type="match status" value="1"/>
</dbReference>
<dbReference type="InterPro" id="IPR051081">
    <property type="entry name" value="HTH_MetalResp_TranReg"/>
</dbReference>
<dbReference type="Gene3D" id="1.10.10.10">
    <property type="entry name" value="Winged helix-like DNA-binding domain superfamily/Winged helix DNA-binding domain"/>
    <property type="match status" value="1"/>
</dbReference>
<dbReference type="EMBL" id="JAMQOQ010000005">
    <property type="protein sequence ID" value="MDS0295881.1"/>
    <property type="molecule type" value="Genomic_DNA"/>
</dbReference>
<sequence length="124" mass="13584">MVQGAKFDGEAVEESGDCCGTADVGSTGVNDRTVERDVETLKALGSDTRYRVVRLLVAAEEELCVCEITPRFEVSDSAVSHALSDLAEAGLISRRKQGTWRYYRPTERATKLVDALDATRGEER</sequence>
<evidence type="ECO:0000259" key="4">
    <source>
        <dbReference type="PROSITE" id="PS50987"/>
    </source>
</evidence>
<gene>
    <name evidence="5" type="ORF">NDI79_17040</name>
</gene>
<evidence type="ECO:0000313" key="5">
    <source>
        <dbReference type="EMBL" id="MDS0295881.1"/>
    </source>
</evidence>
<dbReference type="PANTHER" id="PTHR33154">
    <property type="entry name" value="TRANSCRIPTIONAL REGULATOR, ARSR FAMILY"/>
    <property type="match status" value="1"/>
</dbReference>
<reference evidence="5 6" key="1">
    <citation type="submission" date="2022-06" db="EMBL/GenBank/DDBJ databases">
        <title>Halogeometricum sp. a new haloarchaeum isolate from saline soil.</title>
        <authorList>
            <person name="Strakova D."/>
            <person name="Galisteo C."/>
            <person name="Sanchez-Porro C."/>
            <person name="Ventosa A."/>
        </authorList>
    </citation>
    <scope>NUCLEOTIDE SEQUENCE [LARGE SCALE GENOMIC DNA]</scope>
    <source>
        <strain evidence="6">S3BR25-2</strain>
    </source>
</reference>
<dbReference type="Proteomes" id="UP001254813">
    <property type="component" value="Unassembled WGS sequence"/>
</dbReference>
<accession>A0ABU2G5X4</accession>
<keyword evidence="6" id="KW-1185">Reference proteome</keyword>
<keyword evidence="3" id="KW-0804">Transcription</keyword>
<dbReference type="CDD" id="cd00090">
    <property type="entry name" value="HTH_ARSR"/>
    <property type="match status" value="1"/>
</dbReference>
<dbReference type="InterPro" id="IPR011991">
    <property type="entry name" value="ArsR-like_HTH"/>
</dbReference>
<comment type="caution">
    <text evidence="5">The sequence shown here is derived from an EMBL/GenBank/DDBJ whole genome shotgun (WGS) entry which is preliminary data.</text>
</comment>
<dbReference type="PRINTS" id="PR00778">
    <property type="entry name" value="HTHARSR"/>
</dbReference>
<feature type="domain" description="HTH arsR-type" evidence="4">
    <location>
        <begin position="29"/>
        <end position="124"/>
    </location>
</feature>
<dbReference type="SMART" id="SM00418">
    <property type="entry name" value="HTH_ARSR"/>
    <property type="match status" value="1"/>
</dbReference>
<organism evidence="5 6">
    <name type="scientific">Halogeometricum luteum</name>
    <dbReference type="NCBI Taxonomy" id="2950537"/>
    <lineage>
        <taxon>Archaea</taxon>
        <taxon>Methanobacteriati</taxon>
        <taxon>Methanobacteriota</taxon>
        <taxon>Stenosarchaea group</taxon>
        <taxon>Halobacteria</taxon>
        <taxon>Halobacteriales</taxon>
        <taxon>Haloferacaceae</taxon>
        <taxon>Halogeometricum</taxon>
    </lineage>
</organism>
<proteinExistence type="predicted"/>
<dbReference type="PROSITE" id="PS50987">
    <property type="entry name" value="HTH_ARSR_2"/>
    <property type="match status" value="1"/>
</dbReference>
<evidence type="ECO:0000256" key="1">
    <source>
        <dbReference type="ARBA" id="ARBA00023015"/>
    </source>
</evidence>
<dbReference type="RefSeq" id="WP_310929852.1">
    <property type="nucleotide sequence ID" value="NZ_JAMQOQ010000005.1"/>
</dbReference>
<evidence type="ECO:0000313" key="6">
    <source>
        <dbReference type="Proteomes" id="UP001254813"/>
    </source>
</evidence>
<evidence type="ECO:0000256" key="2">
    <source>
        <dbReference type="ARBA" id="ARBA00023125"/>
    </source>
</evidence>
<keyword evidence="2" id="KW-0238">DNA-binding</keyword>
<dbReference type="InterPro" id="IPR001845">
    <property type="entry name" value="HTH_ArsR_DNA-bd_dom"/>
</dbReference>
<dbReference type="Pfam" id="PF01022">
    <property type="entry name" value="HTH_5"/>
    <property type="match status" value="1"/>
</dbReference>
<evidence type="ECO:0000256" key="3">
    <source>
        <dbReference type="ARBA" id="ARBA00023163"/>
    </source>
</evidence>
<name>A0ABU2G5X4_9EURY</name>